<comment type="caution">
    <text evidence="1">The sequence shown here is derived from an EMBL/GenBank/DDBJ whole genome shotgun (WGS) entry which is preliminary data.</text>
</comment>
<proteinExistence type="predicted"/>
<name>A0ABP5KLA4_9ACTN</name>
<protein>
    <submittedName>
        <fullName evidence="1">Uncharacterized protein</fullName>
    </submittedName>
</protein>
<dbReference type="EMBL" id="BAAAQQ010000014">
    <property type="protein sequence ID" value="GAA2134137.1"/>
    <property type="molecule type" value="Genomic_DNA"/>
</dbReference>
<evidence type="ECO:0000313" key="1">
    <source>
        <dbReference type="EMBL" id="GAA2134137.1"/>
    </source>
</evidence>
<evidence type="ECO:0000313" key="2">
    <source>
        <dbReference type="Proteomes" id="UP001500575"/>
    </source>
</evidence>
<dbReference type="Proteomes" id="UP001500575">
    <property type="component" value="Unassembled WGS sequence"/>
</dbReference>
<gene>
    <name evidence="1" type="ORF">GCM10009843_40320</name>
</gene>
<accession>A0ABP5KLA4</accession>
<sequence length="110" mass="11438">MTGRPLVRGDTFTATTDLALAGLDVPRPGWEIWGSIVMAARWPATRVVWVVSPVLVTGVASGAAPDEALRPVRAVTRSAAEARPAVVRAALDRRCKGSLSGRPGGGVPKV</sequence>
<reference evidence="2" key="1">
    <citation type="journal article" date="2019" name="Int. J. Syst. Evol. Microbiol.">
        <title>The Global Catalogue of Microorganisms (GCM) 10K type strain sequencing project: providing services to taxonomists for standard genome sequencing and annotation.</title>
        <authorList>
            <consortium name="The Broad Institute Genomics Platform"/>
            <consortium name="The Broad Institute Genome Sequencing Center for Infectious Disease"/>
            <person name="Wu L."/>
            <person name="Ma J."/>
        </authorList>
    </citation>
    <scope>NUCLEOTIDE SEQUENCE [LARGE SCALE GENOMIC DNA]</scope>
    <source>
        <strain evidence="2">JCM 16021</strain>
    </source>
</reference>
<organism evidence="1 2">
    <name type="scientific">Nocardioides bigeumensis</name>
    <dbReference type="NCBI Taxonomy" id="433657"/>
    <lineage>
        <taxon>Bacteria</taxon>
        <taxon>Bacillati</taxon>
        <taxon>Actinomycetota</taxon>
        <taxon>Actinomycetes</taxon>
        <taxon>Propionibacteriales</taxon>
        <taxon>Nocardioidaceae</taxon>
        <taxon>Nocardioides</taxon>
    </lineage>
</organism>
<keyword evidence="2" id="KW-1185">Reference proteome</keyword>